<feature type="transmembrane region" description="Helical" evidence="1">
    <location>
        <begin position="6"/>
        <end position="27"/>
    </location>
</feature>
<proteinExistence type="predicted"/>
<evidence type="ECO:0000313" key="3">
    <source>
        <dbReference type="EMBL" id="QEY62940.1"/>
    </source>
</evidence>
<name>A0A5J6QK46_9GAMM</name>
<dbReference type="InterPro" id="IPR013099">
    <property type="entry name" value="K_chnl_dom"/>
</dbReference>
<evidence type="ECO:0000313" key="4">
    <source>
        <dbReference type="Proteomes" id="UP000327179"/>
    </source>
</evidence>
<evidence type="ECO:0000259" key="2">
    <source>
        <dbReference type="Pfam" id="PF07885"/>
    </source>
</evidence>
<accession>A0A5J6QK46</accession>
<dbReference type="AlphaFoldDB" id="A0A5J6QK46"/>
<evidence type="ECO:0000256" key="1">
    <source>
        <dbReference type="SAM" id="Phobius"/>
    </source>
</evidence>
<feature type="transmembrane region" description="Helical" evidence="1">
    <location>
        <begin position="48"/>
        <end position="75"/>
    </location>
</feature>
<keyword evidence="3" id="KW-0406">Ion transport</keyword>
<dbReference type="Proteomes" id="UP000327179">
    <property type="component" value="Chromosome"/>
</dbReference>
<dbReference type="GO" id="GO:0034220">
    <property type="term" value="P:monoatomic ion transmembrane transport"/>
    <property type="evidence" value="ECO:0007669"/>
    <property type="project" value="UniProtKB-KW"/>
</dbReference>
<keyword evidence="3" id="KW-0813">Transport</keyword>
<dbReference type="SUPFAM" id="SSF81324">
    <property type="entry name" value="Voltage-gated potassium channels"/>
    <property type="match status" value="1"/>
</dbReference>
<protein>
    <submittedName>
        <fullName evidence="3">Two pore domain potassium channel family protein</fullName>
    </submittedName>
</protein>
<keyword evidence="3" id="KW-0407">Ion channel</keyword>
<sequence>MFFDLLVGIPVMVLCLVLQAIFVAYGLRPYIRHMRRRTGRESIWHNTLLLSLVMLVMLLGNFVQMSVWGALFLALGEFDDFATAVYHSGVNFATLGYGDMVMSAEWRLLGPLEAANGILMFGVSTAVMTAIVTDVLKRAFEQRHQG</sequence>
<feature type="transmembrane region" description="Helical" evidence="1">
    <location>
        <begin position="114"/>
        <end position="136"/>
    </location>
</feature>
<gene>
    <name evidence="3" type="ORF">FXN65_12960</name>
</gene>
<keyword evidence="1" id="KW-1133">Transmembrane helix</keyword>
<keyword evidence="4" id="KW-1185">Reference proteome</keyword>
<dbReference type="EMBL" id="CP043311">
    <property type="protein sequence ID" value="QEY62940.1"/>
    <property type="molecule type" value="Genomic_DNA"/>
</dbReference>
<keyword evidence="1" id="KW-0472">Membrane</keyword>
<keyword evidence="1" id="KW-0812">Transmembrane</keyword>
<reference evidence="3 4" key="1">
    <citation type="submission" date="2019-08" db="EMBL/GenBank/DDBJ databases">
        <title>Whole-genome Sequencing of e-waste polymer degrading bacterium Pseudomonas sp. strain PE08.</title>
        <authorList>
            <person name="Kirdat K."/>
            <person name="Debbarma P."/>
            <person name="Narawade N."/>
            <person name="Suyal D."/>
            <person name="Thorat V."/>
            <person name="Shouche Y."/>
            <person name="Goel R."/>
            <person name="Yadav A."/>
        </authorList>
    </citation>
    <scope>NUCLEOTIDE SEQUENCE [LARGE SCALE GENOMIC DNA]</scope>
    <source>
        <strain evidence="3 4">PE08</strain>
    </source>
</reference>
<dbReference type="Pfam" id="PF07885">
    <property type="entry name" value="Ion_trans_2"/>
    <property type="match status" value="1"/>
</dbReference>
<dbReference type="KEGG" id="plal:FXN65_12960"/>
<organism evidence="3 4">
    <name type="scientific">Metapseudomonas lalkuanensis</name>
    <dbReference type="NCBI Taxonomy" id="2604832"/>
    <lineage>
        <taxon>Bacteria</taxon>
        <taxon>Pseudomonadati</taxon>
        <taxon>Pseudomonadota</taxon>
        <taxon>Gammaproteobacteria</taxon>
        <taxon>Pseudomonadales</taxon>
        <taxon>Pseudomonadaceae</taxon>
        <taxon>Metapseudomonas</taxon>
    </lineage>
</organism>
<feature type="domain" description="Potassium channel" evidence="2">
    <location>
        <begin position="65"/>
        <end position="133"/>
    </location>
</feature>
<dbReference type="RefSeq" id="WP_151133595.1">
    <property type="nucleotide sequence ID" value="NZ_CP043311.1"/>
</dbReference>
<dbReference type="Gene3D" id="1.10.287.70">
    <property type="match status" value="1"/>
</dbReference>